<dbReference type="EMBL" id="CP126649">
    <property type="protein sequence ID" value="WJZ82931.1"/>
    <property type="molecule type" value="Genomic_DNA"/>
</dbReference>
<dbReference type="PANTHER" id="PTHR31589">
    <property type="entry name" value="PROTEIN, PUTATIVE (DUF239)-RELATED-RELATED"/>
    <property type="match status" value="1"/>
</dbReference>
<proteinExistence type="predicted"/>
<dbReference type="Pfam" id="PF14365">
    <property type="entry name" value="Neprosin_AP"/>
    <property type="match status" value="1"/>
</dbReference>
<dbReference type="Pfam" id="PF03080">
    <property type="entry name" value="Neprosin"/>
    <property type="match status" value="1"/>
</dbReference>
<feature type="chain" id="PRO_5046212322" description="Neprosin PEP catalytic domain-containing protein" evidence="1">
    <location>
        <begin position="27"/>
        <end position="386"/>
    </location>
</feature>
<sequence>MANASRSTKVALWIFLLITIHGNALSLPFVEVILHRGTLKTLQIEDGDAIDCVDIYQQPAFDHPLLKNHTIQMKPSSYPSGLKADDSQAKLFQPWHGHGKCPEGTIPIFRRTQKHDHHHHSVPLNQSATPRNHSFLEGVSYSEYAQVSVSGLNFHGLKAGINVWNPYTNDQEFSLARVSVIANTDIIEAGWMVNRRRYKDTKTRLFLHWTHQRLGRTRGCYDLDCPGFVQTCSDFIIGSPIKPVSEYGTNQFYITITIYKDIQSGNWWVKLQDKDLGYWPSSIITSSGATLTTLTWGGEILNSNLGGHHTATKMGSGRFPGDKFGKSSFFRNLALIDESNALRNPPNLAPLITSPSCYDLQVQKDTKSKFGTYFFYGGPGRSDKCP</sequence>
<organism evidence="3 4">
    <name type="scientific">Vitis vinifera</name>
    <name type="common">Grape</name>
    <dbReference type="NCBI Taxonomy" id="29760"/>
    <lineage>
        <taxon>Eukaryota</taxon>
        <taxon>Viridiplantae</taxon>
        <taxon>Streptophyta</taxon>
        <taxon>Embryophyta</taxon>
        <taxon>Tracheophyta</taxon>
        <taxon>Spermatophyta</taxon>
        <taxon>Magnoliopsida</taxon>
        <taxon>eudicotyledons</taxon>
        <taxon>Gunneridae</taxon>
        <taxon>Pentapetalae</taxon>
        <taxon>rosids</taxon>
        <taxon>Vitales</taxon>
        <taxon>Vitaceae</taxon>
        <taxon>Viteae</taxon>
        <taxon>Vitis</taxon>
    </lineage>
</organism>
<feature type="domain" description="Neprosin PEP catalytic" evidence="2">
    <location>
        <begin position="135"/>
        <end position="386"/>
    </location>
</feature>
<feature type="signal peptide" evidence="1">
    <location>
        <begin position="1"/>
        <end position="26"/>
    </location>
</feature>
<keyword evidence="4" id="KW-1185">Reference proteome</keyword>
<evidence type="ECO:0000259" key="2">
    <source>
        <dbReference type="PROSITE" id="PS52045"/>
    </source>
</evidence>
<evidence type="ECO:0000313" key="3">
    <source>
        <dbReference type="EMBL" id="WJZ82931.1"/>
    </source>
</evidence>
<dbReference type="Gene3D" id="3.90.1320.10">
    <property type="entry name" value="Outer-capsid protein sigma 3, large lobe"/>
    <property type="match status" value="1"/>
</dbReference>
<reference evidence="3 4" key="1">
    <citation type="journal article" date="2023" name="Hortic Res">
        <title>The complete reference genome for grapevine (Vitis vinifera L.) genetics and breeding.</title>
        <authorList>
            <person name="Shi X."/>
            <person name="Cao S."/>
            <person name="Wang X."/>
            <person name="Huang S."/>
            <person name="Wang Y."/>
            <person name="Liu Z."/>
            <person name="Liu W."/>
            <person name="Leng X."/>
            <person name="Peng Y."/>
            <person name="Wang N."/>
            <person name="Wang Y."/>
            <person name="Ma Z."/>
            <person name="Xu X."/>
            <person name="Zhang F."/>
            <person name="Xue H."/>
            <person name="Zhong H."/>
            <person name="Wang Y."/>
            <person name="Zhang K."/>
            <person name="Velt A."/>
            <person name="Avia K."/>
            <person name="Holtgrawe D."/>
            <person name="Grimplet J."/>
            <person name="Matus J.T."/>
            <person name="Ware D."/>
            <person name="Wu X."/>
            <person name="Wang H."/>
            <person name="Liu C."/>
            <person name="Fang Y."/>
            <person name="Rustenholz C."/>
            <person name="Cheng Z."/>
            <person name="Xiao H."/>
            <person name="Zhou Y."/>
        </authorList>
    </citation>
    <scope>NUCLEOTIDE SEQUENCE [LARGE SCALE GENOMIC DNA]</scope>
    <source>
        <strain evidence="4">cv. Pinot noir / PN40024</strain>
        <tissue evidence="3">Leaf</tissue>
    </source>
</reference>
<name>A0ABY9BKK2_VITVI</name>
<dbReference type="PROSITE" id="PS52045">
    <property type="entry name" value="NEPROSIN_PEP_CD"/>
    <property type="match status" value="1"/>
</dbReference>
<evidence type="ECO:0000256" key="1">
    <source>
        <dbReference type="SAM" id="SignalP"/>
    </source>
</evidence>
<protein>
    <recommendedName>
        <fullName evidence="2">Neprosin PEP catalytic domain-containing protein</fullName>
    </recommendedName>
</protein>
<dbReference type="PANTHER" id="PTHR31589:SF221">
    <property type="entry name" value="LIGASE, PUTATIVE (DUF239)-RELATED"/>
    <property type="match status" value="1"/>
</dbReference>
<accession>A0ABY9BKK2</accession>
<dbReference type="InterPro" id="IPR025521">
    <property type="entry name" value="Neprosin_propep"/>
</dbReference>
<keyword evidence="1" id="KW-0732">Signal</keyword>
<dbReference type="Proteomes" id="UP001227230">
    <property type="component" value="Chromosome 2"/>
</dbReference>
<dbReference type="InterPro" id="IPR053168">
    <property type="entry name" value="Glutamic_endopeptidase"/>
</dbReference>
<dbReference type="InterPro" id="IPR004314">
    <property type="entry name" value="Neprosin"/>
</dbReference>
<gene>
    <name evidence="3" type="ORF">VitviT2T_002652</name>
</gene>
<evidence type="ECO:0000313" key="4">
    <source>
        <dbReference type="Proteomes" id="UP001227230"/>
    </source>
</evidence>